<gene>
    <name evidence="2" type="ORF">SAMN04489764_3726</name>
</gene>
<sequence>MSPHSRRGRAVRWGVPIAAVAVVGAVLGTGPVIAAVQGDPVLPDRTAEQLLTEVVRAAQKDEMPPMSGTIVETASLGIPGLPADAGAPGSLASLLSGSHEVRVWYGGERRLRLAVPGRMSETDLIVNGDQVWMWESSSNTATRIKTAEGGPRGRDVTGRSSPPPGPVTPQDAARLFLDAVDEHTAVSVTADERVAGRAAYRLVLTPEDPRTLVREVRLVIDGETYTPLRVQVFAQGAIEPAFEVGYSSVTFSPPAPENFAFTPPPGARVEERTLGAQTRPEHPRMKEAAKKAGSVTTRGQGWTTVVVAPFDPGLLDTGSGEAARDERRDTAALGEAVLRAAKPVSGAWGSGRLIETKLVTALLTDDGRLLAGAVTPDVLYEAAGRG</sequence>
<dbReference type="Proteomes" id="UP000217103">
    <property type="component" value="Unassembled WGS sequence"/>
</dbReference>
<protein>
    <submittedName>
        <fullName evidence="2">Outer membrane lipoprotein-sorting protein</fullName>
    </submittedName>
</protein>
<evidence type="ECO:0000313" key="2">
    <source>
        <dbReference type="EMBL" id="SDR15077.1"/>
    </source>
</evidence>
<dbReference type="EMBL" id="FNKK01000002">
    <property type="protein sequence ID" value="SDR15077.1"/>
    <property type="molecule type" value="Genomic_DNA"/>
</dbReference>
<dbReference type="STRING" id="35622.SAMN04489764_3726"/>
<accession>A0A1H1GPG6</accession>
<evidence type="ECO:0000256" key="1">
    <source>
        <dbReference type="SAM" id="MobiDB-lite"/>
    </source>
</evidence>
<dbReference type="PANTHER" id="PTHR37507:SF2">
    <property type="entry name" value="SPORULATION PROTEIN YDCC"/>
    <property type="match status" value="1"/>
</dbReference>
<evidence type="ECO:0000313" key="3">
    <source>
        <dbReference type="Proteomes" id="UP000217103"/>
    </source>
</evidence>
<keyword evidence="3" id="KW-1185">Reference proteome</keyword>
<dbReference type="PANTHER" id="PTHR37507">
    <property type="entry name" value="SPORULATION PROTEIN YDCC"/>
    <property type="match status" value="1"/>
</dbReference>
<dbReference type="InterPro" id="IPR052944">
    <property type="entry name" value="Sporulation_related"/>
</dbReference>
<organism evidence="2 3">
    <name type="scientific">Thermostaphylospora chromogena</name>
    <dbReference type="NCBI Taxonomy" id="35622"/>
    <lineage>
        <taxon>Bacteria</taxon>
        <taxon>Bacillati</taxon>
        <taxon>Actinomycetota</taxon>
        <taxon>Actinomycetes</taxon>
        <taxon>Streptosporangiales</taxon>
        <taxon>Thermomonosporaceae</taxon>
        <taxon>Thermostaphylospora</taxon>
    </lineage>
</organism>
<dbReference type="AlphaFoldDB" id="A0A1H1GPG6"/>
<name>A0A1H1GPG6_9ACTN</name>
<dbReference type="SUPFAM" id="SSF89392">
    <property type="entry name" value="Prokaryotic lipoproteins and lipoprotein localization factors"/>
    <property type="match status" value="1"/>
</dbReference>
<dbReference type="OrthoDB" id="4822274at2"/>
<feature type="region of interest" description="Disordered" evidence="1">
    <location>
        <begin position="144"/>
        <end position="170"/>
    </location>
</feature>
<dbReference type="InterPro" id="IPR029046">
    <property type="entry name" value="LolA/LolB/LppX"/>
</dbReference>
<dbReference type="Gene3D" id="2.50.20.10">
    <property type="entry name" value="Lipoprotein localisation LolA/LolB/LppX"/>
    <property type="match status" value="1"/>
</dbReference>
<reference evidence="2 3" key="1">
    <citation type="submission" date="2016-10" db="EMBL/GenBank/DDBJ databases">
        <authorList>
            <person name="de Groot N.N."/>
        </authorList>
    </citation>
    <scope>NUCLEOTIDE SEQUENCE [LARGE SCALE GENOMIC DNA]</scope>
    <source>
        <strain evidence="2 3">DSM 43794</strain>
    </source>
</reference>
<proteinExistence type="predicted"/>
<keyword evidence="2" id="KW-0449">Lipoprotein</keyword>